<dbReference type="GeneID" id="19191027"/>
<name>W9WQQ1_9EURO</name>
<proteinExistence type="predicted"/>
<dbReference type="InterPro" id="IPR056884">
    <property type="entry name" value="NPHP3-like_N"/>
</dbReference>
<sequence>MRQPATYPNLEEMCATLEKLLLGFSTVILVIDALDECKGPERPDERPWKYILTLMFQMQKKLEPQVAIKVLATSRPDLEIDEFFPEEERLTIYARDDDLAQKIELHSRIKEAICESARGMFLLAKLHCDTLATKTKPKDVLQALKAFGGDGDALAYQDTLQRIQNQPKEHRALGKKVLVCVTYSARPLTLDELRHALAVDEETKELDQEYDLDNPDDVISSCAGLVTVDSESNIIRLVHYTTQSFLESLRNQLMSDPHEFIASCCLNYLHLDAFEGHLNNYGFGSSRKFPFLRYR</sequence>
<keyword evidence="5" id="KW-1185">Reference proteome</keyword>
<gene>
    <name evidence="4" type="ORF">A1O5_06316</name>
</gene>
<evidence type="ECO:0000313" key="4">
    <source>
        <dbReference type="EMBL" id="EXJ70248.1"/>
    </source>
</evidence>
<dbReference type="HOGENOM" id="CLU_943359_0_0_1"/>
<protein>
    <recommendedName>
        <fullName evidence="6">NACHT domain-containing protein</fullName>
    </recommendedName>
</protein>
<evidence type="ECO:0000259" key="2">
    <source>
        <dbReference type="Pfam" id="PF22939"/>
    </source>
</evidence>
<evidence type="ECO:0000313" key="5">
    <source>
        <dbReference type="Proteomes" id="UP000019471"/>
    </source>
</evidence>
<dbReference type="RefSeq" id="XP_007745100.1">
    <property type="nucleotide sequence ID" value="XM_007746910.1"/>
</dbReference>
<keyword evidence="1" id="KW-0677">Repeat</keyword>
<dbReference type="STRING" id="1182543.W9WQQ1"/>
<dbReference type="AlphaFoldDB" id="W9WQQ1"/>
<evidence type="ECO:0000256" key="1">
    <source>
        <dbReference type="ARBA" id="ARBA00022737"/>
    </source>
</evidence>
<organism evidence="4 5">
    <name type="scientific">Cladophialophora psammophila CBS 110553</name>
    <dbReference type="NCBI Taxonomy" id="1182543"/>
    <lineage>
        <taxon>Eukaryota</taxon>
        <taxon>Fungi</taxon>
        <taxon>Dikarya</taxon>
        <taxon>Ascomycota</taxon>
        <taxon>Pezizomycotina</taxon>
        <taxon>Eurotiomycetes</taxon>
        <taxon>Chaetothyriomycetidae</taxon>
        <taxon>Chaetothyriales</taxon>
        <taxon>Herpotrichiellaceae</taxon>
        <taxon>Cladophialophora</taxon>
    </lineage>
</organism>
<dbReference type="InterPro" id="IPR054471">
    <property type="entry name" value="GPIID_WHD"/>
</dbReference>
<dbReference type="EMBL" id="AMGX01000009">
    <property type="protein sequence ID" value="EXJ70248.1"/>
    <property type="molecule type" value="Genomic_DNA"/>
</dbReference>
<dbReference type="PANTHER" id="PTHR10039:SF15">
    <property type="entry name" value="NACHT DOMAIN-CONTAINING PROTEIN"/>
    <property type="match status" value="1"/>
</dbReference>
<feature type="domain" description="GPI inositol-deacylase winged helix" evidence="2">
    <location>
        <begin position="169"/>
        <end position="248"/>
    </location>
</feature>
<dbReference type="Proteomes" id="UP000019471">
    <property type="component" value="Unassembled WGS sequence"/>
</dbReference>
<reference evidence="4 5" key="1">
    <citation type="submission" date="2013-03" db="EMBL/GenBank/DDBJ databases">
        <title>The Genome Sequence of Cladophialophora psammophila CBS 110553.</title>
        <authorList>
            <consortium name="The Broad Institute Genomics Platform"/>
            <person name="Cuomo C."/>
            <person name="de Hoog S."/>
            <person name="Gorbushina A."/>
            <person name="Walker B."/>
            <person name="Young S.K."/>
            <person name="Zeng Q."/>
            <person name="Gargeya S."/>
            <person name="Fitzgerald M."/>
            <person name="Haas B."/>
            <person name="Abouelleil A."/>
            <person name="Allen A.W."/>
            <person name="Alvarado L."/>
            <person name="Arachchi H.M."/>
            <person name="Berlin A.M."/>
            <person name="Chapman S.B."/>
            <person name="Gainer-Dewar J."/>
            <person name="Goldberg J."/>
            <person name="Griggs A."/>
            <person name="Gujja S."/>
            <person name="Hansen M."/>
            <person name="Howarth C."/>
            <person name="Imamovic A."/>
            <person name="Ireland A."/>
            <person name="Larimer J."/>
            <person name="McCowan C."/>
            <person name="Murphy C."/>
            <person name="Pearson M."/>
            <person name="Poon T.W."/>
            <person name="Priest M."/>
            <person name="Roberts A."/>
            <person name="Saif S."/>
            <person name="Shea T."/>
            <person name="Sisk P."/>
            <person name="Sykes S."/>
            <person name="Wortman J."/>
            <person name="Nusbaum C."/>
            <person name="Birren B."/>
        </authorList>
    </citation>
    <scope>NUCLEOTIDE SEQUENCE [LARGE SCALE GENOMIC DNA]</scope>
    <source>
        <strain evidence="4 5">CBS 110553</strain>
    </source>
</reference>
<dbReference type="OrthoDB" id="195446at2759"/>
<evidence type="ECO:0008006" key="6">
    <source>
        <dbReference type="Google" id="ProtNLM"/>
    </source>
</evidence>
<accession>W9WQQ1</accession>
<dbReference type="PANTHER" id="PTHR10039">
    <property type="entry name" value="AMELOGENIN"/>
    <property type="match status" value="1"/>
</dbReference>
<dbReference type="eggNOG" id="KOG4177">
    <property type="taxonomic scope" value="Eukaryota"/>
</dbReference>
<dbReference type="Pfam" id="PF24883">
    <property type="entry name" value="NPHP3_N"/>
    <property type="match status" value="1"/>
</dbReference>
<feature type="domain" description="Nephrocystin 3-like N-terminal" evidence="3">
    <location>
        <begin position="7"/>
        <end position="75"/>
    </location>
</feature>
<comment type="caution">
    <text evidence="4">The sequence shown here is derived from an EMBL/GenBank/DDBJ whole genome shotgun (WGS) entry which is preliminary data.</text>
</comment>
<dbReference type="Pfam" id="PF22939">
    <property type="entry name" value="WHD_GPIID"/>
    <property type="match status" value="1"/>
</dbReference>
<evidence type="ECO:0000259" key="3">
    <source>
        <dbReference type="Pfam" id="PF24883"/>
    </source>
</evidence>